<reference evidence="8 9" key="1">
    <citation type="submission" date="2020-02" db="EMBL/GenBank/DDBJ databases">
        <title>Genome analysis of Thermosulfuriphilus ammonigenes ST65T, an anaerobic thermophilic chemolithoautotrophic bacterium isolated from a deep-sea hydrothermal vent.</title>
        <authorList>
            <person name="Slobodkina G."/>
            <person name="Allioux M."/>
            <person name="Merkel A."/>
            <person name="Alain K."/>
            <person name="Jebbar M."/>
            <person name="Slobodkin A."/>
        </authorList>
    </citation>
    <scope>NUCLEOTIDE SEQUENCE [LARGE SCALE GENOMIC DNA]</scope>
    <source>
        <strain evidence="8 9">ST65</strain>
    </source>
</reference>
<dbReference type="SMART" id="SM00327">
    <property type="entry name" value="VWA"/>
    <property type="match status" value="1"/>
</dbReference>
<evidence type="ECO:0000256" key="7">
    <source>
        <dbReference type="SAM" id="MobiDB-lite"/>
    </source>
</evidence>
<keyword evidence="4" id="KW-0067">ATP-binding</keyword>
<dbReference type="Pfam" id="PF13519">
    <property type="entry name" value="VWA_2"/>
    <property type="match status" value="1"/>
</dbReference>
<dbReference type="SUPFAM" id="SSF53300">
    <property type="entry name" value="vWA-like"/>
    <property type="match status" value="1"/>
</dbReference>
<keyword evidence="3" id="KW-0547">Nucleotide-binding</keyword>
<comment type="similarity">
    <text evidence="2">Belongs to the Mg-chelatase subunits D/I family.</text>
</comment>
<dbReference type="InterPro" id="IPR036465">
    <property type="entry name" value="vWFA_dom_sf"/>
</dbReference>
<dbReference type="InterPro" id="IPR052989">
    <property type="entry name" value="Mg-chelatase_DI-like"/>
</dbReference>
<accession>A0A6G7PVP5</accession>
<dbReference type="Pfam" id="PF01078">
    <property type="entry name" value="Mg_chelatase"/>
    <property type="match status" value="1"/>
</dbReference>
<evidence type="ECO:0000256" key="3">
    <source>
        <dbReference type="ARBA" id="ARBA00022741"/>
    </source>
</evidence>
<dbReference type="EMBL" id="CP048877">
    <property type="protein sequence ID" value="QIJ71493.1"/>
    <property type="molecule type" value="Genomic_DNA"/>
</dbReference>
<dbReference type="Gene3D" id="1.10.8.80">
    <property type="entry name" value="Magnesium chelatase subunit I, C-Terminal domain"/>
    <property type="match status" value="1"/>
</dbReference>
<dbReference type="InterPro" id="IPR041628">
    <property type="entry name" value="ChlI/MoxR_AAA_lid"/>
</dbReference>
<evidence type="ECO:0000256" key="2">
    <source>
        <dbReference type="ARBA" id="ARBA00005799"/>
    </source>
</evidence>
<dbReference type="KEGG" id="tav:G4V39_04015"/>
<dbReference type="CDD" id="cd01451">
    <property type="entry name" value="vWA_Magnesium_chelatase"/>
    <property type="match status" value="1"/>
</dbReference>
<gene>
    <name evidence="8" type="ORF">G4V39_04015</name>
</gene>
<evidence type="ECO:0000256" key="5">
    <source>
        <dbReference type="ARBA" id="ARBA00030759"/>
    </source>
</evidence>
<dbReference type="InterPro" id="IPR002035">
    <property type="entry name" value="VWF_A"/>
</dbReference>
<feature type="region of interest" description="Disordered" evidence="7">
    <location>
        <begin position="315"/>
        <end position="386"/>
    </location>
</feature>
<evidence type="ECO:0000313" key="8">
    <source>
        <dbReference type="EMBL" id="QIJ71493.1"/>
    </source>
</evidence>
<keyword evidence="9" id="KW-1185">Reference proteome</keyword>
<name>A0A6G7PVP5_9BACT</name>
<dbReference type="PANTHER" id="PTHR35023:SF1">
    <property type="entry name" value="MG-PROTOPORPHYRIN IX CHELATASE"/>
    <property type="match status" value="1"/>
</dbReference>
<protein>
    <recommendedName>
        <fullName evidence="5">Mg-protoporphyrin IX chelatase</fullName>
    </recommendedName>
</protein>
<proteinExistence type="inferred from homology"/>
<dbReference type="GO" id="GO:0005524">
    <property type="term" value="F:ATP binding"/>
    <property type="evidence" value="ECO:0007669"/>
    <property type="project" value="UniProtKB-KW"/>
</dbReference>
<sequence length="672" mass="74843">MRRFVYPFSAIVGQEEMKLALMIAAVAPGVCGVLLRGEKGSGKSTAARALAEILPEIEVIEGCLFGCRPQGPLCPSCTREQKGQRLVRRSAPFVNLPLSITEDALFGAIDFEEAVRSGRRRLHPGLLARANHGVLYIDEVNLLADHLVAGLLSVAESGVNIVERESLSLIHPARFILIGSMNPEEGELSPQFLDRFGLCVTVTGEKNPDIRAEIIHRRLWFEKAPDSFRALYADEEARLKQKILQAQRILPSVSLSRSIRSFVAELCRKNRVPGHRADLILQTAAMAHAALNGRLEVTYDDVLAVADMVLRHRRREAEARQKKDPQRDQKGRKKPPEKEPEKNEGQGKSPQVSQETHRRERSEEGPKGSEAGLNGPSPQDDPQQVSENEGVDQIFEVGETFTVRPFSTRADRKRRWARSGRRSATLNKHPRGRFVRAVIPQGRVRDLAVAATIRAAAPYQALRGRDSGRLIIREEDLREKLRESRTGHLLFFCVDGSGSMGAEARMAETKGAIMSLLLSAYQRRDRVGLMIFRGKEAQMVLPPTNSVEIAARILEGLPVGGSTPLSAALLRLEEFLRQTLRREPDLKVTVFLITDGRGNVSLTGEKPRQEIEALARRLAEGFPQVEFVVIDTETGLIKLQMAQRLATLLEARYFTPEALRAEEMVRIAKEIL</sequence>
<evidence type="ECO:0000256" key="4">
    <source>
        <dbReference type="ARBA" id="ARBA00022840"/>
    </source>
</evidence>
<dbReference type="Pfam" id="PF17863">
    <property type="entry name" value="AAA_lid_2"/>
    <property type="match status" value="1"/>
</dbReference>
<feature type="compositionally biased region" description="Basic and acidic residues" evidence="7">
    <location>
        <begin position="315"/>
        <end position="345"/>
    </location>
</feature>
<dbReference type="RefSeq" id="WP_166031713.1">
    <property type="nucleotide sequence ID" value="NZ_CP048877.1"/>
</dbReference>
<feature type="compositionally biased region" description="Basic and acidic residues" evidence="7">
    <location>
        <begin position="355"/>
        <end position="367"/>
    </location>
</feature>
<evidence type="ECO:0000313" key="9">
    <source>
        <dbReference type="Proteomes" id="UP000502179"/>
    </source>
</evidence>
<comment type="pathway">
    <text evidence="1">Porphyrin-containing compound metabolism; bacteriochlorophyll biosynthesis.</text>
</comment>
<feature type="compositionally biased region" description="Polar residues" evidence="7">
    <location>
        <begin position="376"/>
        <end position="386"/>
    </location>
</feature>
<evidence type="ECO:0000256" key="1">
    <source>
        <dbReference type="ARBA" id="ARBA00004800"/>
    </source>
</evidence>
<dbReference type="Gene3D" id="3.40.50.300">
    <property type="entry name" value="P-loop containing nucleotide triphosphate hydrolases"/>
    <property type="match status" value="1"/>
</dbReference>
<dbReference type="InterPro" id="IPR027417">
    <property type="entry name" value="P-loop_NTPase"/>
</dbReference>
<dbReference type="InterPro" id="IPR000523">
    <property type="entry name" value="Mg_chelatse_chII-like_cat_dom"/>
</dbReference>
<evidence type="ECO:0000256" key="6">
    <source>
        <dbReference type="ARBA" id="ARBA00053551"/>
    </source>
</evidence>
<dbReference type="PANTHER" id="PTHR35023">
    <property type="entry name" value="CHELATASE-RELATED"/>
    <property type="match status" value="1"/>
</dbReference>
<dbReference type="AlphaFoldDB" id="A0A6G7PVP5"/>
<comment type="function">
    <text evidence="6">Involved in bacteriochlorophyll biosynthesis; introduces a magnesium ion into protoporphyrin IX to yield Mg-protoporphyrin IX.</text>
</comment>
<dbReference type="InterPro" id="IPR041702">
    <property type="entry name" value="BchD/ChlD_VWA"/>
</dbReference>
<dbReference type="SUPFAM" id="SSF52540">
    <property type="entry name" value="P-loop containing nucleoside triphosphate hydrolases"/>
    <property type="match status" value="1"/>
</dbReference>
<organism evidence="8 9">
    <name type="scientific">Thermosulfuriphilus ammonigenes</name>
    <dbReference type="NCBI Taxonomy" id="1936021"/>
    <lineage>
        <taxon>Bacteria</taxon>
        <taxon>Pseudomonadati</taxon>
        <taxon>Thermodesulfobacteriota</taxon>
        <taxon>Thermodesulfobacteria</taxon>
        <taxon>Thermodesulfobacteriales</taxon>
        <taxon>Thermodesulfobacteriaceae</taxon>
        <taxon>Thermosulfuriphilus</taxon>
    </lineage>
</organism>
<dbReference type="Proteomes" id="UP000502179">
    <property type="component" value="Chromosome"/>
</dbReference>
<dbReference type="PROSITE" id="PS50234">
    <property type="entry name" value="VWFA"/>
    <property type="match status" value="1"/>
</dbReference>
<dbReference type="Gene3D" id="3.40.50.410">
    <property type="entry name" value="von Willebrand factor, type A domain"/>
    <property type="match status" value="1"/>
</dbReference>
<dbReference type="CDD" id="cd00009">
    <property type="entry name" value="AAA"/>
    <property type="match status" value="1"/>
</dbReference>